<evidence type="ECO:0000256" key="8">
    <source>
        <dbReference type="RuleBase" id="RU000554"/>
    </source>
</evidence>
<dbReference type="HAMAP" id="MF_00218">
    <property type="entry name" value="URO_D"/>
    <property type="match status" value="1"/>
</dbReference>
<keyword evidence="6 7" id="KW-0627">Porphyrin biosynthesis</keyword>
<dbReference type="Pfam" id="PF01208">
    <property type="entry name" value="URO-D"/>
    <property type="match status" value="1"/>
</dbReference>
<accession>A0A0C1QQK4</accession>
<keyword evidence="7" id="KW-0963">Cytoplasm</keyword>
<keyword evidence="5 7" id="KW-0456">Lyase</keyword>
<evidence type="ECO:0000259" key="10">
    <source>
        <dbReference type="PROSITE" id="PS00906"/>
    </source>
</evidence>
<dbReference type="UniPathway" id="UPA00251">
    <property type="reaction ID" value="UER00321"/>
</dbReference>
<keyword evidence="4 7" id="KW-0210">Decarboxylase</keyword>
<dbReference type="PATRIC" id="fig|86105.3.peg.175"/>
<evidence type="ECO:0000256" key="6">
    <source>
        <dbReference type="ARBA" id="ARBA00023244"/>
    </source>
</evidence>
<name>A0A0C1QQK4_9RICK</name>
<evidence type="ECO:0000256" key="5">
    <source>
        <dbReference type="ARBA" id="ARBA00023239"/>
    </source>
</evidence>
<feature type="domain" description="Uroporphyrinogen decarboxylase (URO-D)" evidence="10">
    <location>
        <begin position="23"/>
        <end position="32"/>
    </location>
</feature>
<feature type="binding site" evidence="7">
    <location>
        <position position="327"/>
    </location>
    <ligand>
        <name>substrate</name>
    </ligand>
</feature>
<comment type="similarity">
    <text evidence="2 7 9">Belongs to the uroporphyrinogen decarboxylase family.</text>
</comment>
<dbReference type="GO" id="GO:0005829">
    <property type="term" value="C:cytosol"/>
    <property type="evidence" value="ECO:0007669"/>
    <property type="project" value="TreeGrafter"/>
</dbReference>
<evidence type="ECO:0000256" key="9">
    <source>
        <dbReference type="RuleBase" id="RU004169"/>
    </source>
</evidence>
<evidence type="ECO:0000256" key="1">
    <source>
        <dbReference type="ARBA" id="ARBA00004804"/>
    </source>
</evidence>
<evidence type="ECO:0000313" key="11">
    <source>
        <dbReference type="EMBL" id="KIE06178.1"/>
    </source>
</evidence>
<dbReference type="CDD" id="cd00717">
    <property type="entry name" value="URO-D"/>
    <property type="match status" value="1"/>
</dbReference>
<dbReference type="EMBL" id="JSWE01000036">
    <property type="protein sequence ID" value="KIE06178.1"/>
    <property type="molecule type" value="Genomic_DNA"/>
</dbReference>
<dbReference type="STRING" id="86105.NF27_BK00990"/>
<dbReference type="PANTHER" id="PTHR21091">
    <property type="entry name" value="METHYLTETRAHYDROFOLATE:HOMOCYSTEINE METHYLTRANSFERASE RELATED"/>
    <property type="match status" value="1"/>
</dbReference>
<dbReference type="InterPro" id="IPR038071">
    <property type="entry name" value="UROD/MetE-like_sf"/>
</dbReference>
<feature type="binding site" evidence="7">
    <location>
        <position position="156"/>
    </location>
    <ligand>
        <name>substrate</name>
    </ligand>
</feature>
<feature type="binding site" evidence="7">
    <location>
        <position position="78"/>
    </location>
    <ligand>
        <name>substrate</name>
    </ligand>
</feature>
<dbReference type="EC" id="4.1.1.37" evidence="3 7"/>
<dbReference type="NCBIfam" id="TIGR01464">
    <property type="entry name" value="hemE"/>
    <property type="match status" value="1"/>
</dbReference>
<evidence type="ECO:0000256" key="4">
    <source>
        <dbReference type="ARBA" id="ARBA00022793"/>
    </source>
</evidence>
<comment type="pathway">
    <text evidence="1 7 8">Porphyrin-containing compound metabolism; protoporphyrin-IX biosynthesis; coproporphyrinogen-III from 5-aminolevulinate: step 4/4.</text>
</comment>
<dbReference type="PANTHER" id="PTHR21091:SF169">
    <property type="entry name" value="UROPORPHYRINOGEN DECARBOXYLASE"/>
    <property type="match status" value="1"/>
</dbReference>
<comment type="subcellular location">
    <subcellularLocation>
        <location evidence="7">Cytoplasm</location>
    </subcellularLocation>
</comment>
<comment type="caution">
    <text evidence="7">Lacks conserved residue(s) required for the propagation of feature annotation.</text>
</comment>
<comment type="function">
    <text evidence="7">Catalyzes the decarboxylation of four acetate groups of uroporphyrinogen-III to yield coproporphyrinogen-III.</text>
</comment>
<dbReference type="Gene3D" id="3.20.20.210">
    <property type="match status" value="1"/>
</dbReference>
<evidence type="ECO:0000256" key="7">
    <source>
        <dbReference type="HAMAP-Rule" id="MF_00218"/>
    </source>
</evidence>
<dbReference type="AlphaFoldDB" id="A0A0C1QQK4"/>
<feature type="site" description="Transition state stabilizer" evidence="7">
    <location>
        <position position="78"/>
    </location>
</feature>
<evidence type="ECO:0000256" key="2">
    <source>
        <dbReference type="ARBA" id="ARBA00009935"/>
    </source>
</evidence>
<sequence length="350" mass="40354">MIMIVEKTLLKILNDKKPTSRVPVWLMRQAGRYLPEYREVRKNFKNFLEFCFTPEAAAEVTIQPLRRFDLDAAIIFSDILTIPYALGVEVNFKQGEGPHLEITNTEERINQLEMVKIKDLEKVFTTIKLVKKELDSNYPGKTLIGFAGSPWTIACYMVQGVSDQKFGKVKVFAEENPYVFQKLIDKIIEATVFYLKEQIKSGADVIKLFDSWAGVLSGTEYQRWVIEPNKKIIKKVREEFEQIKIIGFPRNSGEQLYKEYATQTGVDCLSISDDISLLQAKDNIKDKVIQGNFNNLLLATSKKDIKQEVEKILRITHGRPYIFNLNHGVVPETPIENVQELIENIRNFRI</sequence>
<keyword evidence="12" id="KW-1185">Reference proteome</keyword>
<evidence type="ECO:0000313" key="12">
    <source>
        <dbReference type="Proteomes" id="UP000031258"/>
    </source>
</evidence>
<dbReference type="Proteomes" id="UP000031258">
    <property type="component" value="Unassembled WGS sequence"/>
</dbReference>
<dbReference type="GO" id="GO:0006782">
    <property type="term" value="P:protoporphyrinogen IX biosynthetic process"/>
    <property type="evidence" value="ECO:0007669"/>
    <property type="project" value="UniProtKB-UniRule"/>
</dbReference>
<protein>
    <recommendedName>
        <fullName evidence="3 7">Uroporphyrinogen decarboxylase</fullName>
        <shortName evidence="7">UPD</shortName>
        <shortName evidence="7">URO-D</shortName>
        <ecNumber evidence="3 7">4.1.1.37</ecNumber>
    </recommendedName>
</protein>
<organism evidence="11 12">
    <name type="scientific">Candidatus Jidaibacter acanthamoebae</name>
    <dbReference type="NCBI Taxonomy" id="86105"/>
    <lineage>
        <taxon>Bacteria</taxon>
        <taxon>Pseudomonadati</taxon>
        <taxon>Pseudomonadota</taxon>
        <taxon>Alphaproteobacteria</taxon>
        <taxon>Rickettsiales</taxon>
        <taxon>Candidatus Midichloriaceae</taxon>
        <taxon>Candidatus Jidaibacter</taxon>
    </lineage>
</organism>
<feature type="binding site" evidence="7">
    <location>
        <begin position="28"/>
        <end position="32"/>
    </location>
    <ligand>
        <name>substrate</name>
    </ligand>
</feature>
<dbReference type="SUPFAM" id="SSF51726">
    <property type="entry name" value="UROD/MetE-like"/>
    <property type="match status" value="1"/>
</dbReference>
<comment type="subunit">
    <text evidence="7">Homodimer.</text>
</comment>
<reference evidence="11 12" key="1">
    <citation type="submission" date="2014-11" db="EMBL/GenBank/DDBJ databases">
        <title>A Rickettsiales Symbiont of Amoebae With Ancient Features.</title>
        <authorList>
            <person name="Schulz F."/>
            <person name="Martijn J."/>
            <person name="Wascher F."/>
            <person name="Kostanjsek R."/>
            <person name="Ettema T.J."/>
            <person name="Horn M."/>
        </authorList>
    </citation>
    <scope>NUCLEOTIDE SEQUENCE [LARGE SCALE GENOMIC DNA]</scope>
    <source>
        <strain evidence="11 12">UWC36</strain>
    </source>
</reference>
<dbReference type="GO" id="GO:0004853">
    <property type="term" value="F:uroporphyrinogen decarboxylase activity"/>
    <property type="evidence" value="ECO:0007669"/>
    <property type="project" value="UniProtKB-UniRule"/>
</dbReference>
<dbReference type="InterPro" id="IPR000257">
    <property type="entry name" value="Uroporphyrinogen_deCOase"/>
</dbReference>
<feature type="binding site" evidence="7">
    <location>
        <position position="211"/>
    </location>
    <ligand>
        <name>substrate</name>
    </ligand>
</feature>
<proteinExistence type="inferred from homology"/>
<evidence type="ECO:0000256" key="3">
    <source>
        <dbReference type="ARBA" id="ARBA00012288"/>
    </source>
</evidence>
<dbReference type="InterPro" id="IPR006361">
    <property type="entry name" value="Uroporphyrinogen_deCO2ase_HemE"/>
</dbReference>
<comment type="caution">
    <text evidence="11">The sequence shown here is derived from an EMBL/GenBank/DDBJ whole genome shotgun (WGS) entry which is preliminary data.</text>
</comment>
<gene>
    <name evidence="11" type="primary">hemE_2</name>
    <name evidence="7" type="synonym">hemE</name>
    <name evidence="11" type="ORF">NF27_BK00990</name>
</gene>
<comment type="catalytic activity">
    <reaction evidence="7 8">
        <text>uroporphyrinogen III + 4 H(+) = coproporphyrinogen III + 4 CO2</text>
        <dbReference type="Rhea" id="RHEA:19865"/>
        <dbReference type="ChEBI" id="CHEBI:15378"/>
        <dbReference type="ChEBI" id="CHEBI:16526"/>
        <dbReference type="ChEBI" id="CHEBI:57308"/>
        <dbReference type="ChEBI" id="CHEBI:57309"/>
        <dbReference type="EC" id="4.1.1.37"/>
    </reaction>
</comment>
<dbReference type="PROSITE" id="PS00906">
    <property type="entry name" value="UROD_1"/>
    <property type="match status" value="1"/>
</dbReference>